<feature type="compositionally biased region" description="Polar residues" evidence="1">
    <location>
        <begin position="483"/>
        <end position="493"/>
    </location>
</feature>
<dbReference type="PROSITE" id="PS50812">
    <property type="entry name" value="PWWP"/>
    <property type="match status" value="1"/>
</dbReference>
<feature type="region of interest" description="Disordered" evidence="1">
    <location>
        <begin position="153"/>
        <end position="251"/>
    </location>
</feature>
<feature type="region of interest" description="Disordered" evidence="1">
    <location>
        <begin position="562"/>
        <end position="586"/>
    </location>
</feature>
<feature type="compositionally biased region" description="Low complexity" evidence="1">
    <location>
        <begin position="219"/>
        <end position="235"/>
    </location>
</feature>
<feature type="region of interest" description="Disordered" evidence="1">
    <location>
        <begin position="105"/>
        <end position="138"/>
    </location>
</feature>
<dbReference type="SMART" id="SM00293">
    <property type="entry name" value="PWWP"/>
    <property type="match status" value="1"/>
</dbReference>
<dbReference type="Gene3D" id="2.30.30.140">
    <property type="match status" value="1"/>
</dbReference>
<proteinExistence type="predicted"/>
<evidence type="ECO:0000313" key="3">
    <source>
        <dbReference type="EnsemblMetazoa" id="CLYHEMP021420.1"/>
    </source>
</evidence>
<feature type="region of interest" description="Disordered" evidence="1">
    <location>
        <begin position="748"/>
        <end position="816"/>
    </location>
</feature>
<evidence type="ECO:0000259" key="2">
    <source>
        <dbReference type="PROSITE" id="PS50812"/>
    </source>
</evidence>
<feature type="compositionally biased region" description="Basic and acidic residues" evidence="1">
    <location>
        <begin position="439"/>
        <end position="482"/>
    </location>
</feature>
<reference evidence="3" key="1">
    <citation type="submission" date="2021-01" db="UniProtKB">
        <authorList>
            <consortium name="EnsemblMetazoa"/>
        </authorList>
    </citation>
    <scope>IDENTIFICATION</scope>
</reference>
<dbReference type="Pfam" id="PF00855">
    <property type="entry name" value="PWWP"/>
    <property type="match status" value="1"/>
</dbReference>
<feature type="compositionally biased region" description="Basic and acidic residues" evidence="1">
    <location>
        <begin position="105"/>
        <end position="133"/>
    </location>
</feature>
<dbReference type="RefSeq" id="XP_066932239.1">
    <property type="nucleotide sequence ID" value="XM_067076138.1"/>
</dbReference>
<accession>A0A7M5XF43</accession>
<keyword evidence="4" id="KW-1185">Reference proteome</keyword>
<feature type="compositionally biased region" description="Basic and acidic residues" evidence="1">
    <location>
        <begin position="156"/>
        <end position="201"/>
    </location>
</feature>
<protein>
    <recommendedName>
        <fullName evidence="2">PWWP domain-containing protein</fullName>
    </recommendedName>
</protein>
<feature type="domain" description="PWWP" evidence="2">
    <location>
        <begin position="833"/>
        <end position="893"/>
    </location>
</feature>
<dbReference type="GeneID" id="136819894"/>
<dbReference type="Proteomes" id="UP000594262">
    <property type="component" value="Unplaced"/>
</dbReference>
<feature type="compositionally biased region" description="Basic and acidic residues" evidence="1">
    <location>
        <begin position="777"/>
        <end position="797"/>
    </location>
</feature>
<feature type="compositionally biased region" description="Basic residues" evidence="1">
    <location>
        <begin position="798"/>
        <end position="812"/>
    </location>
</feature>
<feature type="region of interest" description="Disordered" evidence="1">
    <location>
        <begin position="414"/>
        <end position="493"/>
    </location>
</feature>
<dbReference type="SUPFAM" id="SSF63748">
    <property type="entry name" value="Tudor/PWWP/MBT"/>
    <property type="match status" value="1"/>
</dbReference>
<evidence type="ECO:0000256" key="1">
    <source>
        <dbReference type="SAM" id="MobiDB-lite"/>
    </source>
</evidence>
<organism evidence="3 4">
    <name type="scientific">Clytia hemisphaerica</name>
    <dbReference type="NCBI Taxonomy" id="252671"/>
    <lineage>
        <taxon>Eukaryota</taxon>
        <taxon>Metazoa</taxon>
        <taxon>Cnidaria</taxon>
        <taxon>Hydrozoa</taxon>
        <taxon>Hydroidolina</taxon>
        <taxon>Leptothecata</taxon>
        <taxon>Obeliida</taxon>
        <taxon>Clytiidae</taxon>
        <taxon>Clytia</taxon>
    </lineage>
</organism>
<name>A0A7M5XF43_9CNID</name>
<sequence>MKDRLKVGSRVSCVIEGIFPNFIHLSFRSAGVVYRGVLLNETCSTVKRVIPNNYYKEKKVLEPEVTQSLYDAVNTRDLDTKSKGLRSKKLKPTYIVLDDYIYKSDNDPPPIEHKPKKNDGSESSSPKDSKDSVGKSPIDSLFGLVESLDSSIGRPVIERQDESIDDPTTKQDVRKRTKSTAEDETANKNEKSSSKTIEKQPSKSAVKSSNKAPSEKQATPSSSKQSTSSKSLKPPLVKETSPQDSDSSDSIIKIPLAGHKIQDIDLKNSVETLGLSSPRSPVKSPDLNTTTDGLKDISTPSPAKKLKKDSLSSSTDAKVTPDEKRRRKGKKLVYNPKQRNRKLKLSRETNKIQLTPEEIIKEGALPIVKIEKKKVQRKPAGQKRIDPIALALKNIKNREKTRRRQRMGIATRRALSTSPNDLLRKAERKGLKKKKKRVKTTEEKREEERLRREEEAKEEAMKLEKAKQKELKQQKRLSERSVTRSVAASQEDGVSTRNRKYTLGEKTAAKIVKKSRNIQSQRISAESRKKMTLPLTVTSSMNLSPIVKIVDHGSPPRNQTIAVSTTNTKSSSTITKPPSKNTSNTNEIDLTCHEQIVSPETFNSFPVQPKKNRRKPLHVFKSLPNPATTDPATDGIYTEYKDINQIEKTVSTQETPVTTNTTTSLSTATTTISTTSTSTIATSTSESELFGKPYKITISRMNRPTLIPRRYLHSDSLAPAYQTLVQQPIVNKPSPFKQLRKSTVNIVARRQNTESDNASTSSTVTSPTIDDVPSNGKDNENEENNKDFENEDGEKRDHVNKKSGKPKKRKKQAMFDFHDTLKPISRSNEDIRIGDIIWGKVMGYGWWPGKVVSKFYDGSESTIRRVFCTWLGSNTNSTMNIRDLELFLPNFEKRFDVKKNSNSYTKAVVEAQHSCRTKYGLK</sequence>
<feature type="compositionally biased region" description="Polar residues" evidence="1">
    <location>
        <begin position="202"/>
        <end position="218"/>
    </location>
</feature>
<feature type="compositionally biased region" description="Low complexity" evidence="1">
    <location>
        <begin position="564"/>
        <end position="583"/>
    </location>
</feature>
<feature type="compositionally biased region" description="Polar residues" evidence="1">
    <location>
        <begin position="754"/>
        <end position="768"/>
    </location>
</feature>
<dbReference type="InterPro" id="IPR000313">
    <property type="entry name" value="PWWP_dom"/>
</dbReference>
<feature type="region of interest" description="Disordered" evidence="1">
    <location>
        <begin position="272"/>
        <end position="348"/>
    </location>
</feature>
<dbReference type="AlphaFoldDB" id="A0A7M5XF43"/>
<evidence type="ECO:0000313" key="4">
    <source>
        <dbReference type="Proteomes" id="UP000594262"/>
    </source>
</evidence>
<dbReference type="EnsemblMetazoa" id="CLYHEMT021420.1">
    <property type="protein sequence ID" value="CLYHEMP021420.1"/>
    <property type="gene ID" value="CLYHEMG021420"/>
</dbReference>
<dbReference type="OrthoDB" id="5964980at2759"/>